<sequence length="169" mass="19835">MLKEIWLVKKAQQGDGEAFVQLTKQYEKILYGVARRYLKDEDVADVLQDTLLIAFKNIHSLKQPKYFNTWLTKILINECNKLLKKNKQYSYQTLEENADLAERTSVDTLELEELISELNPIYKTPILLYYYSGFSYKEISRIIDEPLGTVKSRISRGKALLQKEYRKGE</sequence>
<proteinExistence type="inferred from homology"/>
<dbReference type="SUPFAM" id="SSF88659">
    <property type="entry name" value="Sigma3 and sigma4 domains of RNA polymerase sigma factors"/>
    <property type="match status" value="1"/>
</dbReference>
<dbReference type="InterPro" id="IPR013249">
    <property type="entry name" value="RNA_pol_sigma70_r4_t2"/>
</dbReference>
<evidence type="ECO:0000256" key="1">
    <source>
        <dbReference type="ARBA" id="ARBA00010641"/>
    </source>
</evidence>
<dbReference type="InterPro" id="IPR007627">
    <property type="entry name" value="RNA_pol_sigma70_r2"/>
</dbReference>
<dbReference type="InterPro" id="IPR013324">
    <property type="entry name" value="RNA_pol_sigma_r3/r4-like"/>
</dbReference>
<dbReference type="InterPro" id="IPR039425">
    <property type="entry name" value="RNA_pol_sigma-70-like"/>
</dbReference>
<dbReference type="Pfam" id="PF04542">
    <property type="entry name" value="Sigma70_r2"/>
    <property type="match status" value="1"/>
</dbReference>
<dbReference type="InterPro" id="IPR014284">
    <property type="entry name" value="RNA_pol_sigma-70_dom"/>
</dbReference>
<comment type="similarity">
    <text evidence="1">Belongs to the sigma-70 factor family. ECF subfamily.</text>
</comment>
<dbReference type="RefSeq" id="WP_207672707.1">
    <property type="nucleotide sequence ID" value="NZ_JAFREM010000011.1"/>
</dbReference>
<dbReference type="Gene3D" id="1.10.10.10">
    <property type="entry name" value="Winged helix-like DNA-binding domain superfamily/Winged helix DNA-binding domain"/>
    <property type="match status" value="1"/>
</dbReference>
<dbReference type="InterPro" id="IPR036388">
    <property type="entry name" value="WH-like_DNA-bd_sf"/>
</dbReference>
<keyword evidence="4" id="KW-0804">Transcription</keyword>
<evidence type="ECO:0000256" key="3">
    <source>
        <dbReference type="ARBA" id="ARBA00023082"/>
    </source>
</evidence>
<dbReference type="Gene3D" id="1.10.1740.10">
    <property type="match status" value="1"/>
</dbReference>
<protein>
    <submittedName>
        <fullName evidence="7">Sigma-70 family RNA polymerase sigma factor</fullName>
    </submittedName>
</protein>
<evidence type="ECO:0000313" key="8">
    <source>
        <dbReference type="Proteomes" id="UP000664601"/>
    </source>
</evidence>
<dbReference type="Pfam" id="PF08281">
    <property type="entry name" value="Sigma70_r4_2"/>
    <property type="match status" value="1"/>
</dbReference>
<keyword evidence="3" id="KW-0731">Sigma factor</keyword>
<dbReference type="InterPro" id="IPR013325">
    <property type="entry name" value="RNA_pol_sigma_r2"/>
</dbReference>
<evidence type="ECO:0000256" key="2">
    <source>
        <dbReference type="ARBA" id="ARBA00023015"/>
    </source>
</evidence>
<gene>
    <name evidence="7" type="ORF">JZO70_06345</name>
</gene>
<dbReference type="PANTHER" id="PTHR43133:SF51">
    <property type="entry name" value="RNA POLYMERASE SIGMA FACTOR"/>
    <property type="match status" value="1"/>
</dbReference>
<name>A0ABS3L816_9ENTE</name>
<feature type="domain" description="RNA polymerase sigma-70 region 2" evidence="5">
    <location>
        <begin position="24"/>
        <end position="87"/>
    </location>
</feature>
<dbReference type="PANTHER" id="PTHR43133">
    <property type="entry name" value="RNA POLYMERASE ECF-TYPE SIGMA FACTO"/>
    <property type="match status" value="1"/>
</dbReference>
<keyword evidence="8" id="KW-1185">Reference proteome</keyword>
<dbReference type="NCBIfam" id="TIGR02937">
    <property type="entry name" value="sigma70-ECF"/>
    <property type="match status" value="1"/>
</dbReference>
<evidence type="ECO:0000313" key="7">
    <source>
        <dbReference type="EMBL" id="MBO1305769.1"/>
    </source>
</evidence>
<evidence type="ECO:0000259" key="6">
    <source>
        <dbReference type="Pfam" id="PF08281"/>
    </source>
</evidence>
<dbReference type="Proteomes" id="UP000664601">
    <property type="component" value="Unassembled WGS sequence"/>
</dbReference>
<reference evidence="7 8" key="1">
    <citation type="submission" date="2021-03" db="EMBL/GenBank/DDBJ databases">
        <title>Enterococcal diversity collection.</title>
        <authorList>
            <person name="Gilmore M.S."/>
            <person name="Schwartzman J."/>
            <person name="Van Tyne D."/>
            <person name="Martin M."/>
            <person name="Earl A.M."/>
            <person name="Manson A.L."/>
            <person name="Straub T."/>
            <person name="Salamzade R."/>
            <person name="Saavedra J."/>
            <person name="Lebreton F."/>
            <person name="Prichula J."/>
            <person name="Schaufler K."/>
            <person name="Gaca A."/>
            <person name="Sgardioli B."/>
            <person name="Wagenaar J."/>
            <person name="Strong T."/>
        </authorList>
    </citation>
    <scope>NUCLEOTIDE SEQUENCE [LARGE SCALE GENOMIC DNA]</scope>
    <source>
        <strain evidence="7 8">669A</strain>
    </source>
</reference>
<comment type="caution">
    <text evidence="7">The sequence shown here is derived from an EMBL/GenBank/DDBJ whole genome shotgun (WGS) entry which is preliminary data.</text>
</comment>
<evidence type="ECO:0000256" key="4">
    <source>
        <dbReference type="ARBA" id="ARBA00023163"/>
    </source>
</evidence>
<accession>A0ABS3L816</accession>
<dbReference type="CDD" id="cd06171">
    <property type="entry name" value="Sigma70_r4"/>
    <property type="match status" value="1"/>
</dbReference>
<dbReference type="SUPFAM" id="SSF88946">
    <property type="entry name" value="Sigma2 domain of RNA polymerase sigma factors"/>
    <property type="match status" value="1"/>
</dbReference>
<dbReference type="EMBL" id="JAFREM010000011">
    <property type="protein sequence ID" value="MBO1305769.1"/>
    <property type="molecule type" value="Genomic_DNA"/>
</dbReference>
<organism evidence="7 8">
    <name type="scientific">Candidatus Enterococcus moelleringii</name>
    <dbReference type="NCBI Taxonomy" id="2815325"/>
    <lineage>
        <taxon>Bacteria</taxon>
        <taxon>Bacillati</taxon>
        <taxon>Bacillota</taxon>
        <taxon>Bacilli</taxon>
        <taxon>Lactobacillales</taxon>
        <taxon>Enterococcaceae</taxon>
        <taxon>Enterococcus</taxon>
    </lineage>
</organism>
<evidence type="ECO:0000259" key="5">
    <source>
        <dbReference type="Pfam" id="PF04542"/>
    </source>
</evidence>
<keyword evidence="2" id="KW-0805">Transcription regulation</keyword>
<feature type="domain" description="RNA polymerase sigma factor 70 region 4 type 2" evidence="6">
    <location>
        <begin position="109"/>
        <end position="161"/>
    </location>
</feature>